<accession>A0A1I4I1Y6</accession>
<keyword evidence="1" id="KW-1133">Transmembrane helix</keyword>
<keyword evidence="1" id="KW-0812">Transmembrane</keyword>
<feature type="transmembrane region" description="Helical" evidence="1">
    <location>
        <begin position="20"/>
        <end position="39"/>
    </location>
</feature>
<keyword evidence="3" id="KW-1185">Reference proteome</keyword>
<dbReference type="Proteomes" id="UP000199550">
    <property type="component" value="Unassembled WGS sequence"/>
</dbReference>
<reference evidence="2 3" key="1">
    <citation type="submission" date="2016-10" db="EMBL/GenBank/DDBJ databases">
        <authorList>
            <person name="de Groot N.N."/>
        </authorList>
    </citation>
    <scope>NUCLEOTIDE SEQUENCE [LARGE SCALE GENOMIC DNA]</scope>
    <source>
        <strain evidence="2 3">DSM 16199</strain>
    </source>
</reference>
<dbReference type="RefSeq" id="WP_090191023.1">
    <property type="nucleotide sequence ID" value="NZ_FOTF01000021.1"/>
</dbReference>
<evidence type="ECO:0000313" key="2">
    <source>
        <dbReference type="EMBL" id="SFL47746.1"/>
    </source>
</evidence>
<gene>
    <name evidence="2" type="ORF">SAMN04488004_12143</name>
</gene>
<dbReference type="STRING" id="195913.SAMN04488004_12143"/>
<proteinExistence type="predicted"/>
<feature type="transmembrane region" description="Helical" evidence="1">
    <location>
        <begin position="45"/>
        <end position="71"/>
    </location>
</feature>
<evidence type="ECO:0000256" key="1">
    <source>
        <dbReference type="SAM" id="Phobius"/>
    </source>
</evidence>
<name>A0A1I4I1Y6_9RHOB</name>
<sequence length="156" mass="16869">MPQPAAVYATTRSADAAKRLRRNALMAAVGLGVIGWAWVTTDLSYWAISFFILLTLFQALILALTVAGLIVSRQPLIVTDQDVVIRTALTARVPRAQITAIAPHADGKGMALTYDDPAKGHQGQIKLPWNFIAEPQDQVVADLSRILNIPRQSAAV</sequence>
<dbReference type="AlphaFoldDB" id="A0A1I4I1Y6"/>
<evidence type="ECO:0008006" key="4">
    <source>
        <dbReference type="Google" id="ProtNLM"/>
    </source>
</evidence>
<keyword evidence="1" id="KW-0472">Membrane</keyword>
<organism evidence="2 3">
    <name type="scientific">Loktanella salsilacus</name>
    <dbReference type="NCBI Taxonomy" id="195913"/>
    <lineage>
        <taxon>Bacteria</taxon>
        <taxon>Pseudomonadati</taxon>
        <taxon>Pseudomonadota</taxon>
        <taxon>Alphaproteobacteria</taxon>
        <taxon>Rhodobacterales</taxon>
        <taxon>Roseobacteraceae</taxon>
        <taxon>Loktanella</taxon>
    </lineage>
</organism>
<evidence type="ECO:0000313" key="3">
    <source>
        <dbReference type="Proteomes" id="UP000199550"/>
    </source>
</evidence>
<protein>
    <recommendedName>
        <fullName evidence="4">PH domain-containing protein</fullName>
    </recommendedName>
</protein>
<dbReference type="EMBL" id="FOTF01000021">
    <property type="protein sequence ID" value="SFL47746.1"/>
    <property type="molecule type" value="Genomic_DNA"/>
</dbReference>